<organism evidence="14 15">
    <name type="scientific">Collybia nuda</name>
    <dbReference type="NCBI Taxonomy" id="64659"/>
    <lineage>
        <taxon>Eukaryota</taxon>
        <taxon>Fungi</taxon>
        <taxon>Dikarya</taxon>
        <taxon>Basidiomycota</taxon>
        <taxon>Agaricomycotina</taxon>
        <taxon>Agaricomycetes</taxon>
        <taxon>Agaricomycetidae</taxon>
        <taxon>Agaricales</taxon>
        <taxon>Tricholomatineae</taxon>
        <taxon>Clitocybaceae</taxon>
        <taxon>Collybia</taxon>
    </lineage>
</organism>
<evidence type="ECO:0000256" key="8">
    <source>
        <dbReference type="ARBA" id="ARBA00022792"/>
    </source>
</evidence>
<reference evidence="14" key="1">
    <citation type="submission" date="2020-11" db="EMBL/GenBank/DDBJ databases">
        <authorList>
            <consortium name="DOE Joint Genome Institute"/>
            <person name="Ahrendt S."/>
            <person name="Riley R."/>
            <person name="Andreopoulos W."/>
            <person name="Labutti K."/>
            <person name="Pangilinan J."/>
            <person name="Ruiz-Duenas F.J."/>
            <person name="Barrasa J.M."/>
            <person name="Sanchez-Garcia M."/>
            <person name="Camarero S."/>
            <person name="Miyauchi S."/>
            <person name="Serrano A."/>
            <person name="Linde D."/>
            <person name="Babiker R."/>
            <person name="Drula E."/>
            <person name="Ayuso-Fernandez I."/>
            <person name="Pacheco R."/>
            <person name="Padilla G."/>
            <person name="Ferreira P."/>
            <person name="Barriuso J."/>
            <person name="Kellner H."/>
            <person name="Castanera R."/>
            <person name="Alfaro M."/>
            <person name="Ramirez L."/>
            <person name="Pisabarro A.G."/>
            <person name="Kuo A."/>
            <person name="Tritt A."/>
            <person name="Lipzen A."/>
            <person name="He G."/>
            <person name="Yan M."/>
            <person name="Ng V."/>
            <person name="Cullen D."/>
            <person name="Martin F."/>
            <person name="Rosso M.-N."/>
            <person name="Henrissat B."/>
            <person name="Hibbett D."/>
            <person name="Martinez A.T."/>
            <person name="Grigoriev I.V."/>
        </authorList>
    </citation>
    <scope>NUCLEOTIDE SEQUENCE</scope>
    <source>
        <strain evidence="14">CBS 247.69</strain>
    </source>
</reference>
<comment type="function">
    <text evidence="1">Accessory subunit of the mitochondrial membrane respiratory chain NADH dehydrogenase (Complex I), that is believed not to be involved in catalysis. Complex I functions in the transfer of electrons from NADH to the respiratory chain. The immediate electron acceptor for the enzyme is believed to be ubiquinone.</text>
</comment>
<comment type="caution">
    <text evidence="14">The sequence shown here is derived from an EMBL/GenBank/DDBJ whole genome shotgun (WGS) entry which is preliminary data.</text>
</comment>
<keyword evidence="10" id="KW-1133">Transmembrane helix</keyword>
<keyword evidence="9" id="KW-0249">Electron transport</keyword>
<accession>A0A9P5Y2D4</accession>
<evidence type="ECO:0000256" key="1">
    <source>
        <dbReference type="ARBA" id="ARBA00003195"/>
    </source>
</evidence>
<keyword evidence="15" id="KW-1185">Reference proteome</keyword>
<evidence type="ECO:0000256" key="13">
    <source>
        <dbReference type="SAM" id="MobiDB-lite"/>
    </source>
</evidence>
<dbReference type="GO" id="GO:0005743">
    <property type="term" value="C:mitochondrial inner membrane"/>
    <property type="evidence" value="ECO:0007669"/>
    <property type="project" value="UniProtKB-SubCell"/>
</dbReference>
<keyword evidence="12" id="KW-0472">Membrane</keyword>
<evidence type="ECO:0000256" key="10">
    <source>
        <dbReference type="ARBA" id="ARBA00022989"/>
    </source>
</evidence>
<dbReference type="PANTHER" id="PTHR17098">
    <property type="entry name" value="NADH-UBIQUINONE OXIDOREDUCTASE MWFE SUBUNIT"/>
    <property type="match status" value="1"/>
</dbReference>
<feature type="compositionally biased region" description="Polar residues" evidence="13">
    <location>
        <begin position="74"/>
        <end position="85"/>
    </location>
</feature>
<dbReference type="AlphaFoldDB" id="A0A9P5Y2D4"/>
<evidence type="ECO:0000256" key="2">
    <source>
        <dbReference type="ARBA" id="ARBA00004298"/>
    </source>
</evidence>
<keyword evidence="5" id="KW-0813">Transport</keyword>
<gene>
    <name evidence="14" type="ORF">BDZ94DRAFT_1220510</name>
</gene>
<dbReference type="Pfam" id="PF15879">
    <property type="entry name" value="MWFE"/>
    <property type="match status" value="1"/>
</dbReference>
<evidence type="ECO:0000256" key="11">
    <source>
        <dbReference type="ARBA" id="ARBA00023128"/>
    </source>
</evidence>
<name>A0A9P5Y2D4_9AGAR</name>
<keyword evidence="11" id="KW-0496">Mitochondrion</keyword>
<evidence type="ECO:0000256" key="4">
    <source>
        <dbReference type="ARBA" id="ARBA00016392"/>
    </source>
</evidence>
<keyword evidence="8" id="KW-0999">Mitochondrion inner membrane</keyword>
<dbReference type="EMBL" id="MU150276">
    <property type="protein sequence ID" value="KAF9462003.1"/>
    <property type="molecule type" value="Genomic_DNA"/>
</dbReference>
<evidence type="ECO:0000256" key="9">
    <source>
        <dbReference type="ARBA" id="ARBA00022982"/>
    </source>
</evidence>
<keyword evidence="6" id="KW-0679">Respiratory chain</keyword>
<dbReference type="InterPro" id="IPR017384">
    <property type="entry name" value="NADH_Ub_cplx-1_asu_su-1"/>
</dbReference>
<keyword evidence="7" id="KW-0812">Transmembrane</keyword>
<protein>
    <recommendedName>
        <fullName evidence="4">NADH dehydrogenase [ubiquinone] 1 alpha subcomplex subunit 1</fullName>
    </recommendedName>
</protein>
<comment type="subcellular location">
    <subcellularLocation>
        <location evidence="2">Mitochondrion inner membrane</location>
        <topology evidence="2">Single-pass membrane protein</topology>
        <orientation evidence="2">Matrix side</orientation>
    </subcellularLocation>
</comment>
<evidence type="ECO:0000313" key="15">
    <source>
        <dbReference type="Proteomes" id="UP000807353"/>
    </source>
</evidence>
<dbReference type="OrthoDB" id="1920692at2759"/>
<sequence length="85" mass="9655">MPVPWEALLPFGLVTVMFGAAGTLLNASTRGQNQGKPARYNIDNWDDMMMRRDERLTGHKRGQRDDPQPPAGFETSSIWYTERTT</sequence>
<evidence type="ECO:0000256" key="6">
    <source>
        <dbReference type="ARBA" id="ARBA00022660"/>
    </source>
</evidence>
<evidence type="ECO:0000313" key="14">
    <source>
        <dbReference type="EMBL" id="KAF9462003.1"/>
    </source>
</evidence>
<feature type="region of interest" description="Disordered" evidence="13">
    <location>
        <begin position="53"/>
        <end position="85"/>
    </location>
</feature>
<comment type="similarity">
    <text evidence="3">Belongs to the complex I NDUFA1 subunit family.</text>
</comment>
<dbReference type="PANTHER" id="PTHR17098:SF2">
    <property type="entry name" value="NADH DEHYDROGENASE [UBIQUINONE] 1 ALPHA SUBCOMPLEX SUBUNIT 1"/>
    <property type="match status" value="1"/>
</dbReference>
<evidence type="ECO:0000256" key="12">
    <source>
        <dbReference type="ARBA" id="ARBA00023136"/>
    </source>
</evidence>
<dbReference type="Proteomes" id="UP000807353">
    <property type="component" value="Unassembled WGS sequence"/>
</dbReference>
<evidence type="ECO:0000256" key="5">
    <source>
        <dbReference type="ARBA" id="ARBA00022448"/>
    </source>
</evidence>
<feature type="compositionally biased region" description="Basic and acidic residues" evidence="13">
    <location>
        <begin position="53"/>
        <end position="67"/>
    </location>
</feature>
<evidence type="ECO:0000256" key="3">
    <source>
        <dbReference type="ARBA" id="ARBA00009960"/>
    </source>
</evidence>
<evidence type="ECO:0000256" key="7">
    <source>
        <dbReference type="ARBA" id="ARBA00022692"/>
    </source>
</evidence>
<proteinExistence type="inferred from homology"/>